<gene>
    <name evidence="2" type="ORF">BC793_102603</name>
</gene>
<dbReference type="Proteomes" id="UP000245697">
    <property type="component" value="Unassembled WGS sequence"/>
</dbReference>
<evidence type="ECO:0008006" key="4">
    <source>
        <dbReference type="Google" id="ProtNLM"/>
    </source>
</evidence>
<dbReference type="Gene3D" id="1.25.10.10">
    <property type="entry name" value="Leucine-rich Repeat Variant"/>
    <property type="match status" value="1"/>
</dbReference>
<evidence type="ECO:0000256" key="1">
    <source>
        <dbReference type="SAM" id="MobiDB-lite"/>
    </source>
</evidence>
<protein>
    <recommendedName>
        <fullName evidence="4">HEAT repeat protein</fullName>
    </recommendedName>
</protein>
<dbReference type="InterPro" id="IPR016024">
    <property type="entry name" value="ARM-type_fold"/>
</dbReference>
<dbReference type="AlphaFoldDB" id="A0A316FVE9"/>
<dbReference type="SUPFAM" id="SSF48371">
    <property type="entry name" value="ARM repeat"/>
    <property type="match status" value="1"/>
</dbReference>
<accession>A0A316FVE9</accession>
<dbReference type="InterPro" id="IPR011989">
    <property type="entry name" value="ARM-like"/>
</dbReference>
<proteinExistence type="predicted"/>
<sequence>MTDPVRDLCRAGRAHLPEHARSVLFPRRFVLDRHSWPRLARLGELCAAGDTPTRTGALRAATEVLRWIETDVLPFERIDGGDVRSWVGDVGRAAVRHLDDTAVLALYQVFAQEIFPPAGPITGRLDEAFLSSRDPALRLAAAVCAARLGGGPACEDVLREFLARPLPPGDEVVRVLGPDVRGVIRRAMDGRPGQIPMFAEAIGAGDVLARWGAVGQCRRLMETWRAAPARLVPVLAGCLTDGAVQVRQAAMSALRMSGEAARDHLGAIGRFFREPLSGVTGTAPERLVDLARGSALETMVRFRSPEAVAPLRDFLAAPHGHGSVQLIVADAAWCAPEIAGKLAVHLHDERAGAILNALRGWGAAAAPLLPALVALHATGRAQRAVLEILAGLGPAAAAAGDLLLAELQDHDHDPVRRGHAAAALLRCGLAVDEAAAALVSEIGHPVAQKHLATLDWPPALRDRMTGRTGDRPAAAYAARLAWRCGDRGPWVAADLLDRVNPLAGGILALTWLAGTGDLMEPHRPALQRMRDDPGRPGSGLIPSLKVEADERFRRALTEVLPDRGAAGGSSDRSAGP</sequence>
<name>A0A316FVE9_9ACTN</name>
<evidence type="ECO:0000313" key="3">
    <source>
        <dbReference type="Proteomes" id="UP000245697"/>
    </source>
</evidence>
<reference evidence="2 3" key="1">
    <citation type="submission" date="2018-05" db="EMBL/GenBank/DDBJ databases">
        <title>Genomic Encyclopedia of Archaeal and Bacterial Type Strains, Phase II (KMG-II): from individual species to whole genera.</title>
        <authorList>
            <person name="Goeker M."/>
        </authorList>
    </citation>
    <scope>NUCLEOTIDE SEQUENCE [LARGE SCALE GENOMIC DNA]</scope>
    <source>
        <strain evidence="2 3">DSM 45184</strain>
    </source>
</reference>
<organism evidence="2 3">
    <name type="scientific">Actinoplanes xinjiangensis</name>
    <dbReference type="NCBI Taxonomy" id="512350"/>
    <lineage>
        <taxon>Bacteria</taxon>
        <taxon>Bacillati</taxon>
        <taxon>Actinomycetota</taxon>
        <taxon>Actinomycetes</taxon>
        <taxon>Micromonosporales</taxon>
        <taxon>Micromonosporaceae</taxon>
        <taxon>Actinoplanes</taxon>
    </lineage>
</organism>
<comment type="caution">
    <text evidence="2">The sequence shown here is derived from an EMBL/GenBank/DDBJ whole genome shotgun (WGS) entry which is preliminary data.</text>
</comment>
<feature type="region of interest" description="Disordered" evidence="1">
    <location>
        <begin position="557"/>
        <end position="576"/>
    </location>
</feature>
<dbReference type="EMBL" id="QGGR01000002">
    <property type="protein sequence ID" value="PWK51570.1"/>
    <property type="molecule type" value="Genomic_DNA"/>
</dbReference>
<feature type="compositionally biased region" description="Low complexity" evidence="1">
    <location>
        <begin position="562"/>
        <end position="576"/>
    </location>
</feature>
<dbReference type="InterPro" id="IPR004155">
    <property type="entry name" value="PBS_lyase_HEAT"/>
</dbReference>
<dbReference type="RefSeq" id="WP_109590157.1">
    <property type="nucleotide sequence ID" value="NZ_BONA01000001.1"/>
</dbReference>
<dbReference type="OrthoDB" id="9766710at2"/>
<keyword evidence="3" id="KW-1185">Reference proteome</keyword>
<dbReference type="SMART" id="SM00567">
    <property type="entry name" value="EZ_HEAT"/>
    <property type="match status" value="3"/>
</dbReference>
<evidence type="ECO:0000313" key="2">
    <source>
        <dbReference type="EMBL" id="PWK51570.1"/>
    </source>
</evidence>